<gene>
    <name evidence="4" type="ORF">DPMN_091690</name>
</gene>
<dbReference type="PANTHER" id="PTHR11216:SF176">
    <property type="entry name" value="EPIDERMAL GROWTH FACTOR RECEPTOR PATHWAY SUBSTRATE CLONE 15, ISOFORM A"/>
    <property type="match status" value="1"/>
</dbReference>
<dbReference type="InterPro" id="IPR011992">
    <property type="entry name" value="EF-hand-dom_pair"/>
</dbReference>
<feature type="domain" description="EH" evidence="2">
    <location>
        <begin position="14"/>
        <end position="114"/>
    </location>
</feature>
<dbReference type="PROSITE" id="PS50222">
    <property type="entry name" value="EF_HAND_2"/>
    <property type="match status" value="2"/>
</dbReference>
<dbReference type="SMART" id="SM00054">
    <property type="entry name" value="EFh"/>
    <property type="match status" value="4"/>
</dbReference>
<evidence type="ECO:0000256" key="1">
    <source>
        <dbReference type="ARBA" id="ARBA00022837"/>
    </source>
</evidence>
<dbReference type="InterPro" id="IPR018247">
    <property type="entry name" value="EF_Hand_1_Ca_BS"/>
</dbReference>
<feature type="domain" description="EF-hand" evidence="3">
    <location>
        <begin position="259"/>
        <end position="294"/>
    </location>
</feature>
<reference evidence="4" key="1">
    <citation type="journal article" date="2019" name="bioRxiv">
        <title>The Genome of the Zebra Mussel, Dreissena polymorpha: A Resource for Invasive Species Research.</title>
        <authorList>
            <person name="McCartney M.A."/>
            <person name="Auch B."/>
            <person name="Kono T."/>
            <person name="Mallez S."/>
            <person name="Zhang Y."/>
            <person name="Obille A."/>
            <person name="Becker A."/>
            <person name="Abrahante J.E."/>
            <person name="Garbe J."/>
            <person name="Badalamenti J.P."/>
            <person name="Herman A."/>
            <person name="Mangelson H."/>
            <person name="Liachko I."/>
            <person name="Sullivan S."/>
            <person name="Sone E.D."/>
            <person name="Koren S."/>
            <person name="Silverstein K.A.T."/>
            <person name="Beckman K.B."/>
            <person name="Gohl D.M."/>
        </authorList>
    </citation>
    <scope>NUCLEOTIDE SEQUENCE</scope>
    <source>
        <strain evidence="4">Duluth1</strain>
        <tissue evidence="4">Whole animal</tissue>
    </source>
</reference>
<dbReference type="GO" id="GO:0006897">
    <property type="term" value="P:endocytosis"/>
    <property type="evidence" value="ECO:0007669"/>
    <property type="project" value="TreeGrafter"/>
</dbReference>
<dbReference type="CDD" id="cd00052">
    <property type="entry name" value="EH"/>
    <property type="match status" value="3"/>
</dbReference>
<dbReference type="SMART" id="SM00027">
    <property type="entry name" value="EH"/>
    <property type="match status" value="3"/>
</dbReference>
<keyword evidence="1" id="KW-0106">Calcium</keyword>
<evidence type="ECO:0000313" key="5">
    <source>
        <dbReference type="Proteomes" id="UP000828390"/>
    </source>
</evidence>
<dbReference type="Gene3D" id="1.10.238.10">
    <property type="entry name" value="EF-hand"/>
    <property type="match status" value="3"/>
</dbReference>
<dbReference type="GO" id="GO:0005509">
    <property type="term" value="F:calcium ion binding"/>
    <property type="evidence" value="ECO:0007669"/>
    <property type="project" value="InterPro"/>
</dbReference>
<evidence type="ECO:0008006" key="6">
    <source>
        <dbReference type="Google" id="ProtNLM"/>
    </source>
</evidence>
<accession>A0A9D4L0A7</accession>
<organism evidence="4 5">
    <name type="scientific">Dreissena polymorpha</name>
    <name type="common">Zebra mussel</name>
    <name type="synonym">Mytilus polymorpha</name>
    <dbReference type="NCBI Taxonomy" id="45954"/>
    <lineage>
        <taxon>Eukaryota</taxon>
        <taxon>Metazoa</taxon>
        <taxon>Spiralia</taxon>
        <taxon>Lophotrochozoa</taxon>
        <taxon>Mollusca</taxon>
        <taxon>Bivalvia</taxon>
        <taxon>Autobranchia</taxon>
        <taxon>Heteroconchia</taxon>
        <taxon>Euheterodonta</taxon>
        <taxon>Imparidentia</taxon>
        <taxon>Neoheterodontei</taxon>
        <taxon>Myida</taxon>
        <taxon>Dreissenoidea</taxon>
        <taxon>Dreissenidae</taxon>
        <taxon>Dreissena</taxon>
    </lineage>
</organism>
<reference evidence="4" key="2">
    <citation type="submission" date="2020-11" db="EMBL/GenBank/DDBJ databases">
        <authorList>
            <person name="McCartney M.A."/>
            <person name="Auch B."/>
            <person name="Kono T."/>
            <person name="Mallez S."/>
            <person name="Becker A."/>
            <person name="Gohl D.M."/>
            <person name="Silverstein K.A.T."/>
            <person name="Koren S."/>
            <person name="Bechman K.B."/>
            <person name="Herman A."/>
            <person name="Abrahante J.E."/>
            <person name="Garbe J."/>
        </authorList>
    </citation>
    <scope>NUCLEOTIDE SEQUENCE</scope>
    <source>
        <strain evidence="4">Duluth1</strain>
        <tissue evidence="4">Whole animal</tissue>
    </source>
</reference>
<dbReference type="SUPFAM" id="SSF47473">
    <property type="entry name" value="EF-hand"/>
    <property type="match status" value="3"/>
</dbReference>
<dbReference type="Proteomes" id="UP000828390">
    <property type="component" value="Unassembled WGS sequence"/>
</dbReference>
<evidence type="ECO:0000259" key="3">
    <source>
        <dbReference type="PROSITE" id="PS50222"/>
    </source>
</evidence>
<dbReference type="Pfam" id="PF12763">
    <property type="entry name" value="EH"/>
    <property type="match status" value="3"/>
</dbReference>
<dbReference type="PANTHER" id="PTHR11216">
    <property type="entry name" value="EH DOMAIN"/>
    <property type="match status" value="1"/>
</dbReference>
<dbReference type="GO" id="GO:0030132">
    <property type="term" value="C:clathrin coat of coated pit"/>
    <property type="evidence" value="ECO:0007669"/>
    <property type="project" value="TreeGrafter"/>
</dbReference>
<dbReference type="PROSITE" id="PS00018">
    <property type="entry name" value="EF_HAND_1"/>
    <property type="match status" value="2"/>
</dbReference>
<dbReference type="PROSITE" id="PS50031">
    <property type="entry name" value="EH"/>
    <property type="match status" value="3"/>
</dbReference>
<dbReference type="EMBL" id="JAIWYP010000003">
    <property type="protein sequence ID" value="KAH3849291.1"/>
    <property type="molecule type" value="Genomic_DNA"/>
</dbReference>
<proteinExistence type="predicted"/>
<feature type="domain" description="EH" evidence="2">
    <location>
        <begin position="125"/>
        <end position="213"/>
    </location>
</feature>
<name>A0A9D4L0A7_DREPO</name>
<evidence type="ECO:0000259" key="2">
    <source>
        <dbReference type="PROSITE" id="PS50031"/>
    </source>
</evidence>
<comment type="caution">
    <text evidence="4">The sequence shown here is derived from an EMBL/GenBank/DDBJ whole genome shotgun (WGS) entry which is preliminary data.</text>
</comment>
<dbReference type="GO" id="GO:0016197">
    <property type="term" value="P:endosomal transport"/>
    <property type="evidence" value="ECO:0007669"/>
    <property type="project" value="TreeGrafter"/>
</dbReference>
<feature type="domain" description="EH" evidence="2">
    <location>
        <begin position="260"/>
        <end position="349"/>
    </location>
</feature>
<evidence type="ECO:0000313" key="4">
    <source>
        <dbReference type="EMBL" id="KAH3849291.1"/>
    </source>
</evidence>
<protein>
    <recommendedName>
        <fullName evidence="6">Epidermal growth factor receptor substrate 15-like 1</fullName>
    </recommendedName>
</protein>
<feature type="domain" description="EF-hand" evidence="3">
    <location>
        <begin position="157"/>
        <end position="192"/>
    </location>
</feature>
<dbReference type="AlphaFoldDB" id="A0A9D4L0A7"/>
<dbReference type="InterPro" id="IPR002048">
    <property type="entry name" value="EF_hand_dom"/>
</dbReference>
<sequence length="460" mass="50076">MASFPPLPQIVGKHGPVFEAYYRQADPNNTGSVGALDAANFMKKSGLKDNVLSQIWDLSDPSGKGYLEKPGFFVALKLISMAQNGLDPAINKLTSETPQPNLGPVEIAPEGDAAAGVPWLIGSTEKSKYDQVFDGLKPVNNLLAGDRVREVLMKSNLPVDVLGRIWELSDIDKDGYLDRDEFALAMHLVHKGMAKEPVPMALTPGLIPPSKRKGGAPLAGAVPVLPSHIGPVMGGQPPTQRSDSPAMRGLSVPWVVTPADKLNYDAMFRKADLDMDGYVSGQEIRDIFLQSGLHNNVLAHIWSLCDMKGMGKLTSEQFALAMHLVQQKMKGIDPPPQLTPDLVPPSLRPGAVPLDTATFGVSDGGTSAGPYGHVADFSAIKELDNIQKEIDDIKRSWMIVAVSVTGYRARWRPYYAKSLRQSVNIRPYGDTRQLVFARWHWSRTSTNAGPFGICHTVIIR</sequence>
<dbReference type="InterPro" id="IPR000261">
    <property type="entry name" value="EH_dom"/>
</dbReference>
<keyword evidence="5" id="KW-1185">Reference proteome</keyword>